<evidence type="ECO:0000313" key="7">
    <source>
        <dbReference type="EMBL" id="GEB48007.1"/>
    </source>
</evidence>
<dbReference type="EMBL" id="BJMM01000002">
    <property type="protein sequence ID" value="GEB48007.1"/>
    <property type="molecule type" value="Genomic_DNA"/>
</dbReference>
<evidence type="ECO:0000259" key="6">
    <source>
        <dbReference type="Pfam" id="PF00425"/>
    </source>
</evidence>
<sequence length="468" mass="49621">MNMPDGLIERHVPFLADRIATATVLCAGSDAPYLLYERDGSVSWAEGEAVVVEAGAEGATVGVGGTRRRQPAVAGVHPLAAAGRAVELVGRGNWRAHGWVDFSYVRARAGAGPEPGGRPAVRFVLPRREVRMRGSEALLRAEDGAALDRLERRLCAAADRAEALTHGDGPRRAAVPVDPDAGAVRYREDVARAVREIRAGRLEKVILSRTVPVPGAVDLPATYLAGRRSHEPARSFLLRHGGREAAGFSPEIVVRVGADGTVTAQPLAGTRALTGEPEADAERRAELYRDPKEVYEHAVSVRLVQTELESVCIPGTVRTGEFMTVEERGSVQHLASRLSGRLAAGAGRWSALDALFPAVTASGIPKQAACELIARSEPEERGLYSGAVVTVDADGTLDAALVLRSVYRDGGRTWLRAGAGIVAQSDPERELEETREKLRAVSRCLVAPHDVAAGGPHPEPAAPARAAS</sequence>
<feature type="compositionally biased region" description="Low complexity" evidence="5">
    <location>
        <begin position="452"/>
        <end position="468"/>
    </location>
</feature>
<protein>
    <submittedName>
        <fullName evidence="7">Salicylate synthase</fullName>
    </submittedName>
</protein>
<evidence type="ECO:0000256" key="3">
    <source>
        <dbReference type="ARBA" id="ARBA00022842"/>
    </source>
</evidence>
<feature type="domain" description="Chorismate-utilising enzyme C-terminal" evidence="6">
    <location>
        <begin position="185"/>
        <end position="437"/>
    </location>
</feature>
<keyword evidence="4" id="KW-0456">Lyase</keyword>
<organism evidence="7 8">
    <name type="scientific">Streptomyces cacaoi</name>
    <dbReference type="NCBI Taxonomy" id="1898"/>
    <lineage>
        <taxon>Bacteria</taxon>
        <taxon>Bacillati</taxon>
        <taxon>Actinomycetota</taxon>
        <taxon>Actinomycetes</taxon>
        <taxon>Kitasatosporales</taxon>
        <taxon>Streptomycetaceae</taxon>
        <taxon>Streptomyces</taxon>
    </lineage>
</organism>
<dbReference type="Pfam" id="PF00425">
    <property type="entry name" value="Chorismate_bind"/>
    <property type="match status" value="1"/>
</dbReference>
<dbReference type="Proteomes" id="UP000319210">
    <property type="component" value="Unassembled WGS sequence"/>
</dbReference>
<evidence type="ECO:0000256" key="2">
    <source>
        <dbReference type="ARBA" id="ARBA00022723"/>
    </source>
</evidence>
<keyword evidence="3" id="KW-0460">Magnesium</keyword>
<reference evidence="7 8" key="1">
    <citation type="submission" date="2019-06" db="EMBL/GenBank/DDBJ databases">
        <title>Whole genome shotgun sequence of Streptomyces cacaoi subsp. cacaoi NBRC 12748.</title>
        <authorList>
            <person name="Hosoyama A."/>
            <person name="Uohara A."/>
            <person name="Ohji S."/>
            <person name="Ichikawa N."/>
        </authorList>
    </citation>
    <scope>NUCLEOTIDE SEQUENCE [LARGE SCALE GENOMIC DNA]</scope>
    <source>
        <strain evidence="7 8">NBRC 12748</strain>
    </source>
</reference>
<evidence type="ECO:0000256" key="5">
    <source>
        <dbReference type="SAM" id="MobiDB-lite"/>
    </source>
</evidence>
<dbReference type="PRINTS" id="PR00095">
    <property type="entry name" value="ANTSNTHASEI"/>
</dbReference>
<dbReference type="PANTHER" id="PTHR11236">
    <property type="entry name" value="AMINOBENZOATE/ANTHRANILATE SYNTHASE"/>
    <property type="match status" value="1"/>
</dbReference>
<dbReference type="PANTHER" id="PTHR11236:SF48">
    <property type="entry name" value="ISOCHORISMATE SYNTHASE MENF"/>
    <property type="match status" value="1"/>
</dbReference>
<name>A0A4Y3QTL2_STRCI</name>
<dbReference type="InterPro" id="IPR019996">
    <property type="entry name" value="Salicylate_synthase"/>
</dbReference>
<dbReference type="Gene3D" id="3.60.120.10">
    <property type="entry name" value="Anthranilate synthase"/>
    <property type="match status" value="1"/>
</dbReference>
<feature type="region of interest" description="Disordered" evidence="5">
    <location>
        <begin position="449"/>
        <end position="468"/>
    </location>
</feature>
<dbReference type="InterPro" id="IPR005801">
    <property type="entry name" value="ADC_synthase"/>
</dbReference>
<evidence type="ECO:0000256" key="1">
    <source>
        <dbReference type="ARBA" id="ARBA00001946"/>
    </source>
</evidence>
<dbReference type="SUPFAM" id="SSF56322">
    <property type="entry name" value="ADC synthase"/>
    <property type="match status" value="1"/>
</dbReference>
<dbReference type="InterPro" id="IPR015890">
    <property type="entry name" value="Chorismate_C"/>
</dbReference>
<evidence type="ECO:0000256" key="4">
    <source>
        <dbReference type="ARBA" id="ARBA00023239"/>
    </source>
</evidence>
<comment type="cofactor">
    <cofactor evidence="1">
        <name>Mg(2+)</name>
        <dbReference type="ChEBI" id="CHEBI:18420"/>
    </cofactor>
</comment>
<evidence type="ECO:0000313" key="8">
    <source>
        <dbReference type="Proteomes" id="UP000319210"/>
    </source>
</evidence>
<keyword evidence="8" id="KW-1185">Reference proteome</keyword>
<gene>
    <name evidence="7" type="ORF">SCA03_05580</name>
</gene>
<proteinExistence type="predicted"/>
<dbReference type="GO" id="GO:0000162">
    <property type="term" value="P:L-tryptophan biosynthetic process"/>
    <property type="evidence" value="ECO:0007669"/>
    <property type="project" value="TreeGrafter"/>
</dbReference>
<accession>A0A4Y3QTL2</accession>
<dbReference type="GO" id="GO:0046872">
    <property type="term" value="F:metal ion binding"/>
    <property type="evidence" value="ECO:0007669"/>
    <property type="project" value="UniProtKB-KW"/>
</dbReference>
<dbReference type="GO" id="GO:0008909">
    <property type="term" value="F:isochorismate synthase activity"/>
    <property type="evidence" value="ECO:0007669"/>
    <property type="project" value="InterPro"/>
</dbReference>
<keyword evidence="2" id="KW-0479">Metal-binding</keyword>
<dbReference type="NCBIfam" id="TIGR03494">
    <property type="entry name" value="salicyl_syn"/>
    <property type="match status" value="1"/>
</dbReference>
<dbReference type="InterPro" id="IPR019999">
    <property type="entry name" value="Anth_synth_I-like"/>
</dbReference>
<dbReference type="AlphaFoldDB" id="A0A4Y3QTL2"/>
<dbReference type="GO" id="GO:0016833">
    <property type="term" value="F:oxo-acid-lyase activity"/>
    <property type="evidence" value="ECO:0007669"/>
    <property type="project" value="InterPro"/>
</dbReference>
<comment type="caution">
    <text evidence="7">The sequence shown here is derived from an EMBL/GenBank/DDBJ whole genome shotgun (WGS) entry which is preliminary data.</text>
</comment>